<reference evidence="2" key="1">
    <citation type="submission" date="2009-09" db="EMBL/GenBank/DDBJ databases">
        <authorList>
            <person name="Weinstock G."/>
            <person name="Sodergren E."/>
            <person name="Clifton S."/>
            <person name="Fulton L."/>
            <person name="Fulton B."/>
            <person name="Courtney L."/>
            <person name="Fronick C."/>
            <person name="Harrison M."/>
            <person name="Strong C."/>
            <person name="Farmer C."/>
            <person name="Delahaunty K."/>
            <person name="Markovic C."/>
            <person name="Hall O."/>
            <person name="Minx P."/>
            <person name="Tomlinson C."/>
            <person name="Mitreva M."/>
            <person name="Nelson J."/>
            <person name="Hou S."/>
            <person name="Wollam A."/>
            <person name="Pepin K.H."/>
            <person name="Johnson M."/>
            <person name="Bhonagiri V."/>
            <person name="Nash W.E."/>
            <person name="Warren W."/>
            <person name="Chinwalla A."/>
            <person name="Mardis E.R."/>
            <person name="Wilson R.K."/>
        </authorList>
    </citation>
    <scope>NUCLEOTIDE SEQUENCE [LARGE SCALE GENOMIC DNA]</scope>
    <source>
        <strain evidence="2">DSM 20544</strain>
    </source>
</reference>
<dbReference type="SUPFAM" id="SSF141259">
    <property type="entry name" value="CarD-like"/>
    <property type="match status" value="1"/>
</dbReference>
<dbReference type="InterPro" id="IPR042215">
    <property type="entry name" value="CarD-like_C"/>
</dbReference>
<dbReference type="HOGENOM" id="CLU_048259_1_1_9"/>
<evidence type="ECO:0000259" key="1">
    <source>
        <dbReference type="SMART" id="SM01058"/>
    </source>
</evidence>
<gene>
    <name evidence="2" type="ORF">MITSMUL_04872</name>
</gene>
<dbReference type="STRING" id="500635.MITSMUL_04872"/>
<dbReference type="InterPro" id="IPR036101">
    <property type="entry name" value="CarD-like/TRCF_RID_sf"/>
</dbReference>
<comment type="caution">
    <text evidence="2">The sequence shown here is derived from an EMBL/GenBank/DDBJ whole genome shotgun (WGS) entry which is preliminary data.</text>
</comment>
<dbReference type="InterPro" id="IPR003711">
    <property type="entry name" value="CarD-like/TRCF_RID"/>
</dbReference>
<keyword evidence="3" id="KW-1185">Reference proteome</keyword>
<dbReference type="Proteomes" id="UP000003671">
    <property type="component" value="Unassembled WGS sequence"/>
</dbReference>
<name>C9KNS0_9FIRM</name>
<proteinExistence type="predicted"/>
<accession>C9KNS0</accession>
<feature type="domain" description="CarD-like/TRCF RNAP-interacting" evidence="1">
    <location>
        <begin position="3"/>
        <end position="113"/>
    </location>
</feature>
<protein>
    <submittedName>
        <fullName evidence="2">CarD-like protein</fullName>
    </submittedName>
</protein>
<dbReference type="PANTHER" id="PTHR38447">
    <property type="entry name" value="TRANSCRIPTION FACTOR YDEB-RELATED"/>
    <property type="match status" value="1"/>
</dbReference>
<dbReference type="AlphaFoldDB" id="C9KNS0"/>
<evidence type="ECO:0000313" key="2">
    <source>
        <dbReference type="EMBL" id="EEX68416.1"/>
    </source>
</evidence>
<sequence>MLLLQIGDKVVYPMHGAGVISGIENCEVLGEGKSYYVLEMPLGNMKVMIPTDNADNVGLRDVIPQQKVDEVREVLEEEPEKPKGSWNKRFHANLDRMKSGDICDVAAVARNLILQDRRRHISSGERRLLDLAKQILVSELVYACDKTPKEVENWLTSVLSANAFAH</sequence>
<dbReference type="PATRIC" id="fig|500635.8.peg.1559"/>
<dbReference type="EMBL" id="ABWK02000018">
    <property type="protein sequence ID" value="EEX68416.1"/>
    <property type="molecule type" value="Genomic_DNA"/>
</dbReference>
<dbReference type="Pfam" id="PF21095">
    <property type="entry name" value="CarD_C"/>
    <property type="match status" value="1"/>
</dbReference>
<dbReference type="PANTHER" id="PTHR38447:SF1">
    <property type="entry name" value="RNA POLYMERASE-BINDING TRANSCRIPTION FACTOR CARD"/>
    <property type="match status" value="1"/>
</dbReference>
<dbReference type="Pfam" id="PF02559">
    <property type="entry name" value="CarD_TRCF_RID"/>
    <property type="match status" value="1"/>
</dbReference>
<dbReference type="InterPro" id="IPR052531">
    <property type="entry name" value="CarD-like_regulator"/>
</dbReference>
<evidence type="ECO:0000313" key="3">
    <source>
        <dbReference type="Proteomes" id="UP000003671"/>
    </source>
</evidence>
<dbReference type="GO" id="GO:0009303">
    <property type="term" value="P:rRNA transcription"/>
    <property type="evidence" value="ECO:0007669"/>
    <property type="project" value="TreeGrafter"/>
</dbReference>
<dbReference type="SMART" id="SM01058">
    <property type="entry name" value="CarD_TRCF"/>
    <property type="match status" value="1"/>
</dbReference>
<dbReference type="Gene3D" id="2.40.10.170">
    <property type="match status" value="1"/>
</dbReference>
<organism evidence="2 3">
    <name type="scientific">Mitsuokella multacida DSM 20544</name>
    <dbReference type="NCBI Taxonomy" id="500635"/>
    <lineage>
        <taxon>Bacteria</taxon>
        <taxon>Bacillati</taxon>
        <taxon>Bacillota</taxon>
        <taxon>Negativicutes</taxon>
        <taxon>Selenomonadales</taxon>
        <taxon>Selenomonadaceae</taxon>
        <taxon>Mitsuokella</taxon>
    </lineage>
</organism>
<dbReference type="eggNOG" id="COG1329">
    <property type="taxonomic scope" value="Bacteria"/>
</dbReference>
<dbReference type="InterPro" id="IPR048792">
    <property type="entry name" value="CarD_C"/>
</dbReference>
<dbReference type="Gene3D" id="1.20.58.1290">
    <property type="entry name" value="CarD-like, C-terminal domain"/>
    <property type="match status" value="1"/>
</dbReference>